<accession>A0ABV9NKK9</accession>
<organism evidence="3 4">
    <name type="scientific">Coralloluteibacterium thermophilum</name>
    <dbReference type="NCBI Taxonomy" id="2707049"/>
    <lineage>
        <taxon>Bacteria</taxon>
        <taxon>Pseudomonadati</taxon>
        <taxon>Pseudomonadota</taxon>
        <taxon>Gammaproteobacteria</taxon>
        <taxon>Lysobacterales</taxon>
        <taxon>Lysobacteraceae</taxon>
        <taxon>Coralloluteibacterium</taxon>
    </lineage>
</organism>
<sequence>MRNVIVSVSAATLALALLLISVVQADTAPSEPANAAMPPARTAPAPACRPGEVDACPAAGVSPAPLRTELPPAP</sequence>
<evidence type="ECO:0000256" key="2">
    <source>
        <dbReference type="SAM" id="SignalP"/>
    </source>
</evidence>
<feature type="chain" id="PRO_5046399250" evidence="2">
    <location>
        <begin position="26"/>
        <end position="74"/>
    </location>
</feature>
<reference evidence="4" key="1">
    <citation type="journal article" date="2019" name="Int. J. Syst. Evol. Microbiol.">
        <title>The Global Catalogue of Microorganisms (GCM) 10K type strain sequencing project: providing services to taxonomists for standard genome sequencing and annotation.</title>
        <authorList>
            <consortium name="The Broad Institute Genomics Platform"/>
            <consortium name="The Broad Institute Genome Sequencing Center for Infectious Disease"/>
            <person name="Wu L."/>
            <person name="Ma J."/>
        </authorList>
    </citation>
    <scope>NUCLEOTIDE SEQUENCE [LARGE SCALE GENOMIC DNA]</scope>
    <source>
        <strain evidence="4">CGMCC 1.13574</strain>
    </source>
</reference>
<keyword evidence="2" id="KW-0732">Signal</keyword>
<protein>
    <submittedName>
        <fullName evidence="3">Uncharacterized protein</fullName>
    </submittedName>
</protein>
<name>A0ABV9NKK9_9GAMM</name>
<feature type="signal peptide" evidence="2">
    <location>
        <begin position="1"/>
        <end position="25"/>
    </location>
</feature>
<feature type="compositionally biased region" description="Low complexity" evidence="1">
    <location>
        <begin position="32"/>
        <end position="49"/>
    </location>
</feature>
<feature type="region of interest" description="Disordered" evidence="1">
    <location>
        <begin position="30"/>
        <end position="49"/>
    </location>
</feature>
<evidence type="ECO:0000313" key="3">
    <source>
        <dbReference type="EMBL" id="MFC4728114.1"/>
    </source>
</evidence>
<proteinExistence type="predicted"/>
<comment type="caution">
    <text evidence="3">The sequence shown here is derived from an EMBL/GenBank/DDBJ whole genome shotgun (WGS) entry which is preliminary data.</text>
</comment>
<dbReference type="EMBL" id="JBHSGG010000022">
    <property type="protein sequence ID" value="MFC4728114.1"/>
    <property type="molecule type" value="Genomic_DNA"/>
</dbReference>
<evidence type="ECO:0000256" key="1">
    <source>
        <dbReference type="SAM" id="MobiDB-lite"/>
    </source>
</evidence>
<gene>
    <name evidence="3" type="ORF">ACFO3Q_08035</name>
</gene>
<dbReference type="Proteomes" id="UP001595892">
    <property type="component" value="Unassembled WGS sequence"/>
</dbReference>
<keyword evidence="4" id="KW-1185">Reference proteome</keyword>
<dbReference type="RefSeq" id="WP_377004136.1">
    <property type="nucleotide sequence ID" value="NZ_JBHSGG010000022.1"/>
</dbReference>
<evidence type="ECO:0000313" key="4">
    <source>
        <dbReference type="Proteomes" id="UP001595892"/>
    </source>
</evidence>